<reference evidence="1" key="2">
    <citation type="journal article" date="2015" name="Data Brief">
        <title>Shoot transcriptome of the giant reed, Arundo donax.</title>
        <authorList>
            <person name="Barrero R.A."/>
            <person name="Guerrero F.D."/>
            <person name="Moolhuijzen P."/>
            <person name="Goolsby J.A."/>
            <person name="Tidwell J."/>
            <person name="Bellgard S.E."/>
            <person name="Bellgard M.I."/>
        </authorList>
    </citation>
    <scope>NUCLEOTIDE SEQUENCE</scope>
    <source>
        <tissue evidence="1">Shoot tissue taken approximately 20 cm above the soil surface</tissue>
    </source>
</reference>
<dbReference type="EMBL" id="GBRH01161538">
    <property type="protein sequence ID" value="JAE36358.1"/>
    <property type="molecule type" value="Transcribed_RNA"/>
</dbReference>
<proteinExistence type="predicted"/>
<evidence type="ECO:0000313" key="1">
    <source>
        <dbReference type="EMBL" id="JAE36358.1"/>
    </source>
</evidence>
<name>A0A0A9HTV0_ARUDO</name>
<protein>
    <submittedName>
        <fullName evidence="1">Uncharacterized protein</fullName>
    </submittedName>
</protein>
<organism evidence="1">
    <name type="scientific">Arundo donax</name>
    <name type="common">Giant reed</name>
    <name type="synonym">Donax arundinaceus</name>
    <dbReference type="NCBI Taxonomy" id="35708"/>
    <lineage>
        <taxon>Eukaryota</taxon>
        <taxon>Viridiplantae</taxon>
        <taxon>Streptophyta</taxon>
        <taxon>Embryophyta</taxon>
        <taxon>Tracheophyta</taxon>
        <taxon>Spermatophyta</taxon>
        <taxon>Magnoliopsida</taxon>
        <taxon>Liliopsida</taxon>
        <taxon>Poales</taxon>
        <taxon>Poaceae</taxon>
        <taxon>PACMAD clade</taxon>
        <taxon>Arundinoideae</taxon>
        <taxon>Arundineae</taxon>
        <taxon>Arundo</taxon>
    </lineage>
</organism>
<dbReference type="AlphaFoldDB" id="A0A0A9HTV0"/>
<reference evidence="1" key="1">
    <citation type="submission" date="2014-09" db="EMBL/GenBank/DDBJ databases">
        <authorList>
            <person name="Magalhaes I.L.F."/>
            <person name="Oliveira U."/>
            <person name="Santos F.R."/>
            <person name="Vidigal T.H.D.A."/>
            <person name="Brescovit A.D."/>
            <person name="Santos A.J."/>
        </authorList>
    </citation>
    <scope>NUCLEOTIDE SEQUENCE</scope>
    <source>
        <tissue evidence="1">Shoot tissue taken approximately 20 cm above the soil surface</tissue>
    </source>
</reference>
<accession>A0A0A9HTV0</accession>
<sequence length="37" mass="4049">MLSIVTGGGTERVTQVRVQRESILKTANELIVCESET</sequence>